<dbReference type="SUPFAM" id="SSF81324">
    <property type="entry name" value="Voltage-gated potassium channels"/>
    <property type="match status" value="1"/>
</dbReference>
<dbReference type="AlphaFoldDB" id="A0AA88XVH4"/>
<comment type="caution">
    <text evidence="11">The sequence shown here is derived from an EMBL/GenBank/DDBJ whole genome shotgun (WGS) entry which is preliminary data.</text>
</comment>
<dbReference type="Pfam" id="PF02214">
    <property type="entry name" value="BTB_2"/>
    <property type="match status" value="1"/>
</dbReference>
<evidence type="ECO:0000313" key="11">
    <source>
        <dbReference type="EMBL" id="KAK3091117.1"/>
    </source>
</evidence>
<dbReference type="PANTHER" id="PTHR11537:SF254">
    <property type="entry name" value="POTASSIUM VOLTAGE-GATED CHANNEL PROTEIN SHAB"/>
    <property type="match status" value="1"/>
</dbReference>
<evidence type="ECO:0000256" key="2">
    <source>
        <dbReference type="ARBA" id="ARBA00022448"/>
    </source>
</evidence>
<feature type="domain" description="Potassium channel tetramerisation-type BTB" evidence="9">
    <location>
        <begin position="10"/>
        <end position="100"/>
    </location>
</feature>
<reference evidence="11" key="1">
    <citation type="submission" date="2019-08" db="EMBL/GenBank/DDBJ databases">
        <title>The improved chromosome-level genome for the pearl oyster Pinctada fucata martensii using PacBio sequencing and Hi-C.</title>
        <authorList>
            <person name="Zheng Z."/>
        </authorList>
    </citation>
    <scope>NUCLEOTIDE SEQUENCE</scope>
    <source>
        <strain evidence="11">ZZ-2019</strain>
        <tissue evidence="11">Adductor muscle</tissue>
    </source>
</reference>
<evidence type="ECO:0000256" key="1">
    <source>
        <dbReference type="ARBA" id="ARBA00004141"/>
    </source>
</evidence>
<evidence type="ECO:0000256" key="6">
    <source>
        <dbReference type="ARBA" id="ARBA00023136"/>
    </source>
</evidence>
<keyword evidence="7" id="KW-0407">Ion channel</keyword>
<dbReference type="Proteomes" id="UP001186944">
    <property type="component" value="Unassembled WGS sequence"/>
</dbReference>
<accession>A0AA88XVH4</accession>
<sequence length="224" mass="25665">MADTSQFQGIKLNLRGTVFYTNSVKFKAFPDSRLAKLTSSTTPYHANKDEIYFDRNPALFHYILDIYDKGTLHLPSNVCSSMIKGELDYWQLRKDIVAKCCLKYLYQDDDDVRFFFVCLMSGTIMYHAELWSSKSFENIFASMWWAVVTLSSVGYGDVVPETVPGQVITVAVIIFGLLLIAIPFVLITSNYGSYYTCYDNILRHMEPEEEKKTNSYSTAYAVKE</sequence>
<evidence type="ECO:0000256" key="4">
    <source>
        <dbReference type="ARBA" id="ARBA00022989"/>
    </source>
</evidence>
<dbReference type="Gene3D" id="3.30.710.10">
    <property type="entry name" value="Potassium Channel Kv1.1, Chain A"/>
    <property type="match status" value="1"/>
</dbReference>
<evidence type="ECO:0000259" key="9">
    <source>
        <dbReference type="Pfam" id="PF02214"/>
    </source>
</evidence>
<evidence type="ECO:0000256" key="5">
    <source>
        <dbReference type="ARBA" id="ARBA00023065"/>
    </source>
</evidence>
<feature type="transmembrane region" description="Helical" evidence="8">
    <location>
        <begin position="112"/>
        <end position="131"/>
    </location>
</feature>
<dbReference type="Gene3D" id="1.10.287.70">
    <property type="match status" value="1"/>
</dbReference>
<gene>
    <name evidence="11" type="ORF">FSP39_017237</name>
</gene>
<keyword evidence="6 8" id="KW-0472">Membrane</keyword>
<dbReference type="EMBL" id="VSWD01000010">
    <property type="protein sequence ID" value="KAK3091117.1"/>
    <property type="molecule type" value="Genomic_DNA"/>
</dbReference>
<dbReference type="InterPro" id="IPR003974">
    <property type="entry name" value="K_chnl_volt-dep_Kv3"/>
</dbReference>
<comment type="subcellular location">
    <subcellularLocation>
        <location evidence="1">Membrane</location>
        <topology evidence="1">Multi-pass membrane protein</topology>
    </subcellularLocation>
</comment>
<protein>
    <submittedName>
        <fullName evidence="11">Uncharacterized protein</fullName>
    </submittedName>
</protein>
<dbReference type="InterPro" id="IPR013099">
    <property type="entry name" value="K_chnl_dom"/>
</dbReference>
<evidence type="ECO:0000313" key="12">
    <source>
        <dbReference type="Proteomes" id="UP001186944"/>
    </source>
</evidence>
<organism evidence="11 12">
    <name type="scientific">Pinctada imbricata</name>
    <name type="common">Atlantic pearl-oyster</name>
    <name type="synonym">Pinctada martensii</name>
    <dbReference type="NCBI Taxonomy" id="66713"/>
    <lineage>
        <taxon>Eukaryota</taxon>
        <taxon>Metazoa</taxon>
        <taxon>Spiralia</taxon>
        <taxon>Lophotrochozoa</taxon>
        <taxon>Mollusca</taxon>
        <taxon>Bivalvia</taxon>
        <taxon>Autobranchia</taxon>
        <taxon>Pteriomorphia</taxon>
        <taxon>Pterioida</taxon>
        <taxon>Pterioidea</taxon>
        <taxon>Pteriidae</taxon>
        <taxon>Pinctada</taxon>
    </lineage>
</organism>
<dbReference type="Pfam" id="PF07885">
    <property type="entry name" value="Ion_trans_2"/>
    <property type="match status" value="1"/>
</dbReference>
<keyword evidence="4 8" id="KW-1133">Transmembrane helix</keyword>
<dbReference type="PANTHER" id="PTHR11537">
    <property type="entry name" value="VOLTAGE-GATED POTASSIUM CHANNEL"/>
    <property type="match status" value="1"/>
</dbReference>
<evidence type="ECO:0000256" key="7">
    <source>
        <dbReference type="ARBA" id="ARBA00023303"/>
    </source>
</evidence>
<keyword evidence="3 8" id="KW-0812">Transmembrane</keyword>
<dbReference type="SUPFAM" id="SSF54695">
    <property type="entry name" value="POZ domain"/>
    <property type="match status" value="1"/>
</dbReference>
<dbReference type="InterPro" id="IPR028325">
    <property type="entry name" value="VG_K_chnl"/>
</dbReference>
<keyword evidence="2" id="KW-0813">Transport</keyword>
<evidence type="ECO:0000259" key="10">
    <source>
        <dbReference type="Pfam" id="PF07885"/>
    </source>
</evidence>
<dbReference type="GO" id="GO:0051260">
    <property type="term" value="P:protein homooligomerization"/>
    <property type="evidence" value="ECO:0007669"/>
    <property type="project" value="InterPro"/>
</dbReference>
<dbReference type="GO" id="GO:0001508">
    <property type="term" value="P:action potential"/>
    <property type="evidence" value="ECO:0007669"/>
    <property type="project" value="TreeGrafter"/>
</dbReference>
<name>A0AA88XVH4_PINIB</name>
<dbReference type="PRINTS" id="PR01498">
    <property type="entry name" value="SHAWCHANNEL"/>
</dbReference>
<feature type="transmembrane region" description="Helical" evidence="8">
    <location>
        <begin position="167"/>
        <end position="187"/>
    </location>
</feature>
<dbReference type="GO" id="GO:0008076">
    <property type="term" value="C:voltage-gated potassium channel complex"/>
    <property type="evidence" value="ECO:0007669"/>
    <property type="project" value="InterPro"/>
</dbReference>
<dbReference type="InterPro" id="IPR011333">
    <property type="entry name" value="SKP1/BTB/POZ_sf"/>
</dbReference>
<keyword evidence="12" id="KW-1185">Reference proteome</keyword>
<dbReference type="GO" id="GO:0005249">
    <property type="term" value="F:voltage-gated potassium channel activity"/>
    <property type="evidence" value="ECO:0007669"/>
    <property type="project" value="InterPro"/>
</dbReference>
<dbReference type="InterPro" id="IPR003131">
    <property type="entry name" value="T1-type_BTB"/>
</dbReference>
<proteinExistence type="predicted"/>
<dbReference type="CDD" id="cd18317">
    <property type="entry name" value="BTB_POZ_Kv"/>
    <property type="match status" value="1"/>
</dbReference>
<feature type="domain" description="Potassium channel" evidence="10">
    <location>
        <begin position="115"/>
        <end position="188"/>
    </location>
</feature>
<evidence type="ECO:0000256" key="3">
    <source>
        <dbReference type="ARBA" id="ARBA00022692"/>
    </source>
</evidence>
<keyword evidence="5" id="KW-0406">Ion transport</keyword>
<evidence type="ECO:0000256" key="8">
    <source>
        <dbReference type="SAM" id="Phobius"/>
    </source>
</evidence>